<evidence type="ECO:0000313" key="2">
    <source>
        <dbReference type="Proteomes" id="UP000199152"/>
    </source>
</evidence>
<name>A0A1I4E8K7_9ACTN</name>
<proteinExistence type="predicted"/>
<gene>
    <name evidence="1" type="ORF">SAMN04488085_105234</name>
</gene>
<keyword evidence="2" id="KW-1185">Reference proteome</keyword>
<dbReference type="AlphaFoldDB" id="A0A1I4E8K7"/>
<dbReference type="InParanoid" id="A0A1I4E8K7"/>
<protein>
    <submittedName>
        <fullName evidence="1">Uncharacterized protein</fullName>
    </submittedName>
</protein>
<evidence type="ECO:0000313" key="1">
    <source>
        <dbReference type="EMBL" id="SFL00696.1"/>
    </source>
</evidence>
<reference evidence="1 2" key="1">
    <citation type="submission" date="2016-10" db="EMBL/GenBank/DDBJ databases">
        <authorList>
            <person name="de Groot N.N."/>
        </authorList>
    </citation>
    <scope>NUCLEOTIDE SEQUENCE [LARGE SCALE GENOMIC DNA]</scope>
    <source>
        <strain evidence="1 2">DSM 45317</strain>
    </source>
</reference>
<dbReference type="EMBL" id="FOSW01000005">
    <property type="protein sequence ID" value="SFL00696.1"/>
    <property type="molecule type" value="Genomic_DNA"/>
</dbReference>
<dbReference type="Proteomes" id="UP000199152">
    <property type="component" value="Unassembled WGS sequence"/>
</dbReference>
<sequence length="39" mass="4211">MAALEPVTLTGDLVLLEPLHPDHSAELAEAVRDGRGPYR</sequence>
<accession>A0A1I4E8K7</accession>
<organism evidence="1 2">
    <name type="scientific">Geodermatophilus ruber</name>
    <dbReference type="NCBI Taxonomy" id="504800"/>
    <lineage>
        <taxon>Bacteria</taxon>
        <taxon>Bacillati</taxon>
        <taxon>Actinomycetota</taxon>
        <taxon>Actinomycetes</taxon>
        <taxon>Geodermatophilales</taxon>
        <taxon>Geodermatophilaceae</taxon>
        <taxon>Geodermatophilus</taxon>
    </lineage>
</organism>